<reference evidence="2 3" key="1">
    <citation type="submission" date="2020-04" db="EMBL/GenBank/DDBJ databases">
        <title>Genome sequencing of novel species.</title>
        <authorList>
            <person name="Heo J."/>
            <person name="Kim S.-J."/>
            <person name="Kim J.-S."/>
            <person name="Hong S.-B."/>
            <person name="Kwon S.-W."/>
        </authorList>
    </citation>
    <scope>NUCLEOTIDE SEQUENCE [LARGE SCALE GENOMIC DNA]</scope>
    <source>
        <strain evidence="2 3">F39-2</strain>
    </source>
</reference>
<dbReference type="EMBL" id="CP051682">
    <property type="protein sequence ID" value="QJD97524.1"/>
    <property type="molecule type" value="Genomic_DNA"/>
</dbReference>
<keyword evidence="1" id="KW-0812">Transmembrane</keyword>
<dbReference type="AlphaFoldDB" id="A0A7L5E6W6"/>
<keyword evidence="1" id="KW-0472">Membrane</keyword>
<accession>A0A7L5E6W6</accession>
<feature type="transmembrane region" description="Helical" evidence="1">
    <location>
        <begin position="81"/>
        <end position="105"/>
    </location>
</feature>
<organism evidence="2 3">
    <name type="scientific">Mucilaginibacter robiniae</name>
    <dbReference type="NCBI Taxonomy" id="2728022"/>
    <lineage>
        <taxon>Bacteria</taxon>
        <taxon>Pseudomonadati</taxon>
        <taxon>Bacteroidota</taxon>
        <taxon>Sphingobacteriia</taxon>
        <taxon>Sphingobacteriales</taxon>
        <taxon>Sphingobacteriaceae</taxon>
        <taxon>Mucilaginibacter</taxon>
    </lineage>
</organism>
<proteinExistence type="predicted"/>
<evidence type="ECO:0000256" key="1">
    <source>
        <dbReference type="SAM" id="Phobius"/>
    </source>
</evidence>
<keyword evidence="1" id="KW-1133">Transmembrane helix</keyword>
<gene>
    <name evidence="2" type="ORF">HH214_17415</name>
</gene>
<dbReference type="RefSeq" id="WP_169609773.1">
    <property type="nucleotide sequence ID" value="NZ_CP051682.1"/>
</dbReference>
<protein>
    <submittedName>
        <fullName evidence="2">Uncharacterized protein</fullName>
    </submittedName>
</protein>
<sequence>MLFLAIFILTLAASLLLPWWVVAIIAFAAALFAGTRPAQAFWSGFGAVFIAWVVLALFNSIPNHNMLAARVATLFHLPHWSLLLFITALLGGLVGGMAALSGLLVKQVFKG</sequence>
<keyword evidence="3" id="KW-1185">Reference proteome</keyword>
<dbReference type="Proteomes" id="UP000503278">
    <property type="component" value="Chromosome"/>
</dbReference>
<evidence type="ECO:0000313" key="2">
    <source>
        <dbReference type="EMBL" id="QJD97524.1"/>
    </source>
</evidence>
<feature type="transmembrane region" description="Helical" evidence="1">
    <location>
        <begin position="6"/>
        <end position="33"/>
    </location>
</feature>
<name>A0A7L5E6W6_9SPHI</name>
<feature type="transmembrane region" description="Helical" evidence="1">
    <location>
        <begin position="40"/>
        <end position="61"/>
    </location>
</feature>
<evidence type="ECO:0000313" key="3">
    <source>
        <dbReference type="Proteomes" id="UP000503278"/>
    </source>
</evidence>
<dbReference type="KEGG" id="mrob:HH214_17415"/>